<accession>A0ABT9W6R8</accession>
<gene>
    <name evidence="1" type="ORF">J2T19_000378</name>
</gene>
<evidence type="ECO:0000313" key="1">
    <source>
        <dbReference type="EMBL" id="MDQ0168941.1"/>
    </source>
</evidence>
<comment type="caution">
    <text evidence="1">The sequence shown here is derived from an EMBL/GenBank/DDBJ whole genome shotgun (WGS) entry which is preliminary data.</text>
</comment>
<organism evidence="1 2">
    <name type="scientific">Paenibacillus tundrae</name>
    <dbReference type="NCBI Taxonomy" id="528187"/>
    <lineage>
        <taxon>Bacteria</taxon>
        <taxon>Bacillati</taxon>
        <taxon>Bacillota</taxon>
        <taxon>Bacilli</taxon>
        <taxon>Bacillales</taxon>
        <taxon>Paenibacillaceae</taxon>
        <taxon>Paenibacillus</taxon>
    </lineage>
</organism>
<dbReference type="Proteomes" id="UP001233836">
    <property type="component" value="Unassembled WGS sequence"/>
</dbReference>
<name>A0ABT9W6R8_9BACL</name>
<evidence type="ECO:0000313" key="2">
    <source>
        <dbReference type="Proteomes" id="UP001233836"/>
    </source>
</evidence>
<dbReference type="EMBL" id="JAUSTI010000001">
    <property type="protein sequence ID" value="MDQ0168941.1"/>
    <property type="molecule type" value="Genomic_DNA"/>
</dbReference>
<protein>
    <submittedName>
        <fullName evidence="1">Uncharacterized protein</fullName>
    </submittedName>
</protein>
<proteinExistence type="predicted"/>
<reference evidence="1 2" key="1">
    <citation type="submission" date="2023-07" db="EMBL/GenBank/DDBJ databases">
        <title>Sorghum-associated microbial communities from plants grown in Nebraska, USA.</title>
        <authorList>
            <person name="Schachtman D."/>
        </authorList>
    </citation>
    <scope>NUCLEOTIDE SEQUENCE [LARGE SCALE GENOMIC DNA]</scope>
    <source>
        <strain evidence="1 2">DS1314</strain>
    </source>
</reference>
<sequence length="56" mass="6777">MLIDQYFHRIQNYIQLLISQVGTVLARFVHIIQSLHFYYKFFSNFSRLQASNSMTF</sequence>
<keyword evidence="2" id="KW-1185">Reference proteome</keyword>